<proteinExistence type="predicted"/>
<sequence length="199" mass="24078">MNKIQFSTDYINRINELEVMIKNFEVQDDGLKKEIQRLKQVLFESKESFTLLQKKKQQNKNSYNEEVNYKDKDIIKLRNILNEKENWIDQLNYQIQELQIIQEKYSRVETTVMSLQGEVDVWRQKCKEKNEEASELSQKLIMAEISLQNLKNRQITQIKDVNITKNNNNNYYYYYNRIKSVDTKKRLNRGSHQSQRQQV</sequence>
<comment type="caution">
    <text evidence="2">The sequence shown here is derived from an EMBL/GenBank/DDBJ whole genome shotgun (WGS) entry which is preliminary data.</text>
</comment>
<keyword evidence="3" id="KW-1185">Reference proteome</keyword>
<feature type="coiled-coil region" evidence="1">
    <location>
        <begin position="112"/>
        <end position="153"/>
    </location>
</feature>
<keyword evidence="1" id="KW-0175">Coiled coil</keyword>
<protein>
    <submittedName>
        <fullName evidence="2">Uncharacterized protein</fullName>
    </submittedName>
</protein>
<organism evidence="2 3">
    <name type="scientific">Paramecium pentaurelia</name>
    <dbReference type="NCBI Taxonomy" id="43138"/>
    <lineage>
        <taxon>Eukaryota</taxon>
        <taxon>Sar</taxon>
        <taxon>Alveolata</taxon>
        <taxon>Ciliophora</taxon>
        <taxon>Intramacronucleata</taxon>
        <taxon>Oligohymenophorea</taxon>
        <taxon>Peniculida</taxon>
        <taxon>Parameciidae</taxon>
        <taxon>Paramecium</taxon>
    </lineage>
</organism>
<accession>A0A8S1W9C4</accession>
<evidence type="ECO:0000313" key="2">
    <source>
        <dbReference type="EMBL" id="CAD8185005.1"/>
    </source>
</evidence>
<feature type="coiled-coil region" evidence="1">
    <location>
        <begin position="14"/>
        <end position="41"/>
    </location>
</feature>
<dbReference type="EMBL" id="CAJJDO010000084">
    <property type="protein sequence ID" value="CAD8185005.1"/>
    <property type="molecule type" value="Genomic_DNA"/>
</dbReference>
<gene>
    <name evidence="2" type="ORF">PPENT_87.1.T0840115</name>
</gene>
<evidence type="ECO:0000313" key="3">
    <source>
        <dbReference type="Proteomes" id="UP000689195"/>
    </source>
</evidence>
<reference evidence="2" key="1">
    <citation type="submission" date="2021-01" db="EMBL/GenBank/DDBJ databases">
        <authorList>
            <consortium name="Genoscope - CEA"/>
            <person name="William W."/>
        </authorList>
    </citation>
    <scope>NUCLEOTIDE SEQUENCE</scope>
</reference>
<dbReference type="Proteomes" id="UP000689195">
    <property type="component" value="Unassembled WGS sequence"/>
</dbReference>
<evidence type="ECO:0000256" key="1">
    <source>
        <dbReference type="SAM" id="Coils"/>
    </source>
</evidence>
<name>A0A8S1W9C4_9CILI</name>
<dbReference type="AlphaFoldDB" id="A0A8S1W9C4"/>